<dbReference type="EMBL" id="JAKLMC020000006">
    <property type="protein sequence ID" value="KAK5955506.1"/>
    <property type="molecule type" value="Genomic_DNA"/>
</dbReference>
<dbReference type="InterPro" id="IPR050849">
    <property type="entry name" value="HAD-like_hydrolase_phosphatase"/>
</dbReference>
<organism evidence="3 4">
    <name type="scientific">Knufia fluminis</name>
    <dbReference type="NCBI Taxonomy" id="191047"/>
    <lineage>
        <taxon>Eukaryota</taxon>
        <taxon>Fungi</taxon>
        <taxon>Dikarya</taxon>
        <taxon>Ascomycota</taxon>
        <taxon>Pezizomycotina</taxon>
        <taxon>Eurotiomycetes</taxon>
        <taxon>Chaetothyriomycetidae</taxon>
        <taxon>Chaetothyriales</taxon>
        <taxon>Trichomeriaceae</taxon>
        <taxon>Knufia</taxon>
    </lineage>
</organism>
<keyword evidence="1" id="KW-0378">Hydrolase</keyword>
<dbReference type="InterPro" id="IPR006384">
    <property type="entry name" value="HAD_hydro_PyrdxlP_Pase-like"/>
</dbReference>
<protein>
    <recommendedName>
        <fullName evidence="5">Phosphoserine phosphatase</fullName>
    </recommendedName>
</protein>
<reference evidence="3 4" key="1">
    <citation type="submission" date="2022-12" db="EMBL/GenBank/DDBJ databases">
        <title>Genomic features and morphological characterization of a novel Knufia sp. strain isolated from spacecraft assembly facility.</title>
        <authorList>
            <person name="Teixeira M."/>
            <person name="Chander A.M."/>
            <person name="Stajich J.E."/>
            <person name="Venkateswaran K."/>
        </authorList>
    </citation>
    <scope>NUCLEOTIDE SEQUENCE [LARGE SCALE GENOMIC DNA]</scope>
    <source>
        <strain evidence="3 4">FJI-L2-BK-P2</strain>
    </source>
</reference>
<dbReference type="Gene3D" id="3.40.50.1000">
    <property type="entry name" value="HAD superfamily/HAD-like"/>
    <property type="match status" value="1"/>
</dbReference>
<keyword evidence="4" id="KW-1185">Reference proteome</keyword>
<dbReference type="PANTHER" id="PTHR28181:SF2">
    <property type="entry name" value="PHOSPHORIC MONOESTER HYDROLASE"/>
    <property type="match status" value="1"/>
</dbReference>
<dbReference type="SUPFAM" id="SSF56784">
    <property type="entry name" value="HAD-like"/>
    <property type="match status" value="1"/>
</dbReference>
<dbReference type="GO" id="GO:0016791">
    <property type="term" value="F:phosphatase activity"/>
    <property type="evidence" value="ECO:0007669"/>
    <property type="project" value="InterPro"/>
</dbReference>
<dbReference type="PANTHER" id="PTHR28181">
    <property type="entry name" value="UPF0655 PROTEIN YCR015C"/>
    <property type="match status" value="1"/>
</dbReference>
<dbReference type="AlphaFoldDB" id="A0AAN8I9B4"/>
<proteinExistence type="predicted"/>
<evidence type="ECO:0000256" key="2">
    <source>
        <dbReference type="SAM" id="MobiDB-lite"/>
    </source>
</evidence>
<evidence type="ECO:0000313" key="3">
    <source>
        <dbReference type="EMBL" id="KAK5955506.1"/>
    </source>
</evidence>
<comment type="caution">
    <text evidence="3">The sequence shown here is derived from an EMBL/GenBank/DDBJ whole genome shotgun (WGS) entry which is preliminary data.</text>
</comment>
<feature type="compositionally biased region" description="Polar residues" evidence="2">
    <location>
        <begin position="264"/>
        <end position="286"/>
    </location>
</feature>
<sequence length="292" mass="32982">MPFPATLDKKPKVIFFTDFDGTITLKDTNDYITDNHGFGVEQRRAGNKLILDGTDSFRDGFQKMINSWQVSLTEMISILEQNIKLDPHFRNFVLWAKEHDVPIVVLSSGMVPVISALLKKLLGEDLMKDIEIIANETQLVAPDNSLDKKGGWNIKFHDESAFGHDKSLTIRPYANAIAEMPNENDRPTLLYAGDGVSDLSAARETDLLFAKAGHDLIVYCEREGIPFTTFEDWDSILEETKKIWSGEKTVRKLAEEGLKRHRTNSSSRPLPTSGTFNRKTSLSQEQRPVIQE</sequence>
<name>A0AAN8I9B4_9EURO</name>
<accession>A0AAN8I9B4</accession>
<feature type="region of interest" description="Disordered" evidence="2">
    <location>
        <begin position="255"/>
        <end position="292"/>
    </location>
</feature>
<evidence type="ECO:0008006" key="5">
    <source>
        <dbReference type="Google" id="ProtNLM"/>
    </source>
</evidence>
<dbReference type="Pfam" id="PF12710">
    <property type="entry name" value="HAD"/>
    <property type="match status" value="1"/>
</dbReference>
<dbReference type="Proteomes" id="UP001316803">
    <property type="component" value="Unassembled WGS sequence"/>
</dbReference>
<evidence type="ECO:0000256" key="1">
    <source>
        <dbReference type="ARBA" id="ARBA00022801"/>
    </source>
</evidence>
<dbReference type="InterPro" id="IPR023214">
    <property type="entry name" value="HAD_sf"/>
</dbReference>
<dbReference type="Gene3D" id="3.90.1470.20">
    <property type="match status" value="1"/>
</dbReference>
<evidence type="ECO:0000313" key="4">
    <source>
        <dbReference type="Proteomes" id="UP001316803"/>
    </source>
</evidence>
<dbReference type="NCBIfam" id="TIGR01488">
    <property type="entry name" value="HAD-SF-IB"/>
    <property type="match status" value="1"/>
</dbReference>
<dbReference type="NCBIfam" id="TIGR01489">
    <property type="entry name" value="DKMTPPase-SF"/>
    <property type="match status" value="1"/>
</dbReference>
<dbReference type="InterPro" id="IPR036412">
    <property type="entry name" value="HAD-like_sf"/>
</dbReference>
<gene>
    <name evidence="3" type="ORF">OHC33_003146</name>
</gene>